<feature type="region of interest" description="Disordered" evidence="1">
    <location>
        <begin position="109"/>
        <end position="163"/>
    </location>
</feature>
<dbReference type="GO" id="GO:0003697">
    <property type="term" value="F:single-stranded DNA binding"/>
    <property type="evidence" value="ECO:0007669"/>
    <property type="project" value="TreeGrafter"/>
</dbReference>
<accession>A0A3B5R8S7</accession>
<dbReference type="PANTHER" id="PTHR15361">
    <property type="entry name" value="RAD51/NUKS-INTERACTING PROTEIN"/>
    <property type="match status" value="1"/>
</dbReference>
<dbReference type="GO" id="GO:0036297">
    <property type="term" value="P:interstrand cross-link repair"/>
    <property type="evidence" value="ECO:0007669"/>
    <property type="project" value="TreeGrafter"/>
</dbReference>
<dbReference type="AlphaFoldDB" id="A0A3B5R8S7"/>
<dbReference type="Proteomes" id="UP000002852">
    <property type="component" value="Unassembled WGS sequence"/>
</dbReference>
<dbReference type="Ensembl" id="ENSXMAT00000042596.1">
    <property type="protein sequence ID" value="ENSXMAP00000040093.1"/>
    <property type="gene ID" value="ENSXMAG00000004282.2"/>
</dbReference>
<reference evidence="2" key="3">
    <citation type="submission" date="2025-08" db="UniProtKB">
        <authorList>
            <consortium name="Ensembl"/>
        </authorList>
    </citation>
    <scope>IDENTIFICATION</scope>
    <source>
        <strain evidence="2">JP 163 A</strain>
    </source>
</reference>
<dbReference type="GeneTree" id="ENSGT00940000175357"/>
<dbReference type="GO" id="GO:0003690">
    <property type="term" value="F:double-stranded DNA binding"/>
    <property type="evidence" value="ECO:0007669"/>
    <property type="project" value="TreeGrafter"/>
</dbReference>
<feature type="compositionally biased region" description="Low complexity" evidence="1">
    <location>
        <begin position="175"/>
        <end position="185"/>
    </location>
</feature>
<feature type="compositionally biased region" description="Basic and acidic residues" evidence="1">
    <location>
        <begin position="242"/>
        <end position="259"/>
    </location>
</feature>
<evidence type="ECO:0000313" key="3">
    <source>
        <dbReference type="Proteomes" id="UP000002852"/>
    </source>
</evidence>
<feature type="compositionally biased region" description="Acidic residues" evidence="1">
    <location>
        <begin position="261"/>
        <end position="277"/>
    </location>
</feature>
<dbReference type="InterPro" id="IPR052003">
    <property type="entry name" value="HR_DNA-Binding_Protein"/>
</dbReference>
<proteinExistence type="predicted"/>
<protein>
    <submittedName>
        <fullName evidence="2">RAD51 associated protein 1</fullName>
    </submittedName>
</protein>
<evidence type="ECO:0000256" key="1">
    <source>
        <dbReference type="SAM" id="MobiDB-lite"/>
    </source>
</evidence>
<feature type="compositionally biased region" description="Basic residues" evidence="1">
    <location>
        <begin position="282"/>
        <end position="292"/>
    </location>
</feature>
<feature type="compositionally biased region" description="Polar residues" evidence="1">
    <location>
        <begin position="137"/>
        <end position="151"/>
    </location>
</feature>
<sequence>MAVKMDRFHFYPTSEGAGIVSGPSVGEWAAEDVSSSCQSAGRDNERIGPTPPSAGETASRRCNDPYPDPCPEFMMDPTYRLMTVKNPQGPCIHRKTKVVNYYENKDLDDDEDFACSKAPPSKKAREETKHEQKKPSVRSSSPESNPTTPQSEKSRKPLDEKLYERDLEAAITLSLLNNSDGLNDSPTTNVKVQSPVDENTDPASLLLSNCSVDGAVLGLDEITSEKASPAARQRKTSTKAAEVQRKKDEDEDYKPKLTPDSESDEDFSEPEESEDEEFTVKKSSKAKRKEKVSKKDKPKPSPAPKKKQSRSSLSKPQAAGVSRSPPAAKLVPSKPASFSVKPVSSVSPAGGRIPKWNPPGRTRPHFLLHFSVSRQ</sequence>
<name>A0A3B5R8S7_XIPMA</name>
<feature type="region of interest" description="Disordered" evidence="1">
    <location>
        <begin position="222"/>
        <end position="363"/>
    </location>
</feature>
<dbReference type="STRING" id="8083.ENSXMAP00000040093"/>
<reference evidence="3" key="2">
    <citation type="journal article" date="2013" name="Nat. Genet.">
        <title>The genome of the platyfish, Xiphophorus maculatus, provides insights into evolutionary adaptation and several complex traits.</title>
        <authorList>
            <person name="Schartl M."/>
            <person name="Walter R.B."/>
            <person name="Shen Y."/>
            <person name="Garcia T."/>
            <person name="Catchen J."/>
            <person name="Amores A."/>
            <person name="Braasch I."/>
            <person name="Chalopin D."/>
            <person name="Volff J.N."/>
            <person name="Lesch K.P."/>
            <person name="Bisazza A."/>
            <person name="Minx P."/>
            <person name="Hillier L."/>
            <person name="Wilson R.K."/>
            <person name="Fuerstenberg S."/>
            <person name="Boore J."/>
            <person name="Searle S."/>
            <person name="Postlethwait J.H."/>
            <person name="Warren W.C."/>
        </authorList>
    </citation>
    <scope>NUCLEOTIDE SEQUENCE [LARGE SCALE GENOMIC DNA]</scope>
    <source>
        <strain evidence="3">JP 163 A</strain>
    </source>
</reference>
<reference evidence="3" key="1">
    <citation type="submission" date="2012-01" db="EMBL/GenBank/DDBJ databases">
        <authorList>
            <person name="Walter R."/>
            <person name="Schartl M."/>
            <person name="Warren W."/>
        </authorList>
    </citation>
    <scope>NUCLEOTIDE SEQUENCE [LARGE SCALE GENOMIC DNA]</scope>
    <source>
        <strain evidence="3">JP 163 A</strain>
    </source>
</reference>
<feature type="compositionally biased region" description="Basic and acidic residues" evidence="1">
    <location>
        <begin position="152"/>
        <end position="163"/>
    </location>
</feature>
<reference evidence="2" key="4">
    <citation type="submission" date="2025-09" db="UniProtKB">
        <authorList>
            <consortium name="Ensembl"/>
        </authorList>
    </citation>
    <scope>IDENTIFICATION</scope>
    <source>
        <strain evidence="2">JP 163 A</strain>
    </source>
</reference>
<feature type="region of interest" description="Disordered" evidence="1">
    <location>
        <begin position="175"/>
        <end position="205"/>
    </location>
</feature>
<dbReference type="GO" id="GO:0000724">
    <property type="term" value="P:double-strand break repair via homologous recombination"/>
    <property type="evidence" value="ECO:0007669"/>
    <property type="project" value="TreeGrafter"/>
</dbReference>
<feature type="compositionally biased region" description="Low complexity" evidence="1">
    <location>
        <begin position="331"/>
        <end position="349"/>
    </location>
</feature>
<dbReference type="PANTHER" id="PTHR15361:SF4">
    <property type="entry name" value="RAD51-ASSOCIATED PROTEIN 1"/>
    <property type="match status" value="1"/>
</dbReference>
<organism evidence="2 3">
    <name type="scientific">Xiphophorus maculatus</name>
    <name type="common">Southern platyfish</name>
    <name type="synonym">Platypoecilus maculatus</name>
    <dbReference type="NCBI Taxonomy" id="8083"/>
    <lineage>
        <taxon>Eukaryota</taxon>
        <taxon>Metazoa</taxon>
        <taxon>Chordata</taxon>
        <taxon>Craniata</taxon>
        <taxon>Vertebrata</taxon>
        <taxon>Euteleostomi</taxon>
        <taxon>Actinopterygii</taxon>
        <taxon>Neopterygii</taxon>
        <taxon>Teleostei</taxon>
        <taxon>Neoteleostei</taxon>
        <taxon>Acanthomorphata</taxon>
        <taxon>Ovalentaria</taxon>
        <taxon>Atherinomorphae</taxon>
        <taxon>Cyprinodontiformes</taxon>
        <taxon>Poeciliidae</taxon>
        <taxon>Poeciliinae</taxon>
        <taxon>Xiphophorus</taxon>
    </lineage>
</organism>
<evidence type="ECO:0000313" key="2">
    <source>
        <dbReference type="Ensembl" id="ENSXMAP00000040093.1"/>
    </source>
</evidence>
<feature type="compositionally biased region" description="Basic and acidic residues" evidence="1">
    <location>
        <begin position="123"/>
        <end position="134"/>
    </location>
</feature>
<dbReference type="InParanoid" id="A0A3B5R8S7"/>
<keyword evidence="3" id="KW-1185">Reference proteome</keyword>
<feature type="region of interest" description="Disordered" evidence="1">
    <location>
        <begin position="35"/>
        <end position="69"/>
    </location>
</feature>